<keyword evidence="4" id="KW-1185">Reference proteome</keyword>
<feature type="compositionally biased region" description="Polar residues" evidence="1">
    <location>
        <begin position="256"/>
        <end position="267"/>
    </location>
</feature>
<proteinExistence type="predicted"/>
<name>A0ABQ5V3M7_9PROT</name>
<evidence type="ECO:0000313" key="3">
    <source>
        <dbReference type="EMBL" id="GLQ22111.1"/>
    </source>
</evidence>
<keyword evidence="2" id="KW-0732">Signal</keyword>
<feature type="signal peptide" evidence="2">
    <location>
        <begin position="1"/>
        <end position="28"/>
    </location>
</feature>
<dbReference type="EMBL" id="BSNJ01000011">
    <property type="protein sequence ID" value="GLQ22111.1"/>
    <property type="molecule type" value="Genomic_DNA"/>
</dbReference>
<evidence type="ECO:0000256" key="2">
    <source>
        <dbReference type="SAM" id="SignalP"/>
    </source>
</evidence>
<evidence type="ECO:0000313" key="4">
    <source>
        <dbReference type="Proteomes" id="UP001161390"/>
    </source>
</evidence>
<comment type="caution">
    <text evidence="3">The sequence shown here is derived from an EMBL/GenBank/DDBJ whole genome shotgun (WGS) entry which is preliminary data.</text>
</comment>
<feature type="region of interest" description="Disordered" evidence="1">
    <location>
        <begin position="248"/>
        <end position="267"/>
    </location>
</feature>
<evidence type="ECO:0000256" key="1">
    <source>
        <dbReference type="SAM" id="MobiDB-lite"/>
    </source>
</evidence>
<organism evidence="3 4">
    <name type="scientific">Algimonas porphyrae</name>
    <dbReference type="NCBI Taxonomy" id="1128113"/>
    <lineage>
        <taxon>Bacteria</taxon>
        <taxon>Pseudomonadati</taxon>
        <taxon>Pseudomonadota</taxon>
        <taxon>Alphaproteobacteria</taxon>
        <taxon>Maricaulales</taxon>
        <taxon>Robiginitomaculaceae</taxon>
        <taxon>Algimonas</taxon>
    </lineage>
</organism>
<accession>A0ABQ5V3M7</accession>
<reference evidence="3" key="2">
    <citation type="submission" date="2023-01" db="EMBL/GenBank/DDBJ databases">
        <title>Draft genome sequence of Algimonas porphyrae strain NBRC 108216.</title>
        <authorList>
            <person name="Sun Q."/>
            <person name="Mori K."/>
        </authorList>
    </citation>
    <scope>NUCLEOTIDE SEQUENCE</scope>
    <source>
        <strain evidence="3">NBRC 108216</strain>
    </source>
</reference>
<dbReference type="Proteomes" id="UP001161390">
    <property type="component" value="Unassembled WGS sequence"/>
</dbReference>
<protein>
    <submittedName>
        <fullName evidence="3">Uncharacterized protein</fullName>
    </submittedName>
</protein>
<reference evidence="3" key="1">
    <citation type="journal article" date="2014" name="Int. J. Syst. Evol. Microbiol.">
        <title>Complete genome of a new Firmicutes species belonging to the dominant human colonic microbiota ('Ruminococcus bicirculans') reveals two chromosomes and a selective capacity to utilize plant glucans.</title>
        <authorList>
            <consortium name="NISC Comparative Sequencing Program"/>
            <person name="Wegmann U."/>
            <person name="Louis P."/>
            <person name="Goesmann A."/>
            <person name="Henrissat B."/>
            <person name="Duncan S.H."/>
            <person name="Flint H.J."/>
        </authorList>
    </citation>
    <scope>NUCLEOTIDE SEQUENCE</scope>
    <source>
        <strain evidence="3">NBRC 108216</strain>
    </source>
</reference>
<gene>
    <name evidence="3" type="ORF">GCM10007854_30660</name>
</gene>
<feature type="chain" id="PRO_5047052514" evidence="2">
    <location>
        <begin position="29"/>
        <end position="953"/>
    </location>
</feature>
<dbReference type="RefSeq" id="WP_371398715.1">
    <property type="nucleotide sequence ID" value="NZ_CP163424.1"/>
</dbReference>
<sequence>MTIDMIMKQTVFVLAVGAGLLAAPMAQACSISGGDTRLSPAAWVSIVDTPFEADDRDSHLWVTLDGGNDLISVPAFADGADGFDFMVPADFNDPWVTKPDVTIWLSDGEMGCRIDGLSHEALPKTNLSAMMQASALVADNMRAIAASMGMPEADIRSVAEDGAPAPDGDGVLGALRDATDVTMMLIMARQTASPEDVEELKVMNAFIGQTEMFRRLSEASALNQEIYDVMVNLPDRGAAQALPPKLPHTPAPSNIPMPSNTKSSPQPASNYYKAWGKTLFDEVTRMPETDWREPQSAAHLSLMMRKQSSAEIGNSKAAGYRDTTGTVLGMGNSALSLMGGGGKVAGQAFARWADLLFLQALSDKLVDGIYPGEFVSIDPVGGPYSLSLETRPKDGRITELNVVTRAKGINPAKIAADIANQFAPYGKAAGALGKAGGRMARLGKKSASVVPQKVGTDILSKASQAAADSAKAARKARQDAVISSIESVAKQLIASKVGNVKDKNFFSKSVIPPFEYSPVNILDPGYHQSNLTDPSLLHWRTQERAISYSARQKGRTTYRYMVAPNKWGAQDKDTISGSTDILVGAEILSLSPPVQGVVPGDDVALLVELGLKDTGEANKDLNFEFSAPGFKVLDLKGPRIVKRDSHAGNGWMRTAHWVAYIRTGPDPASYPSTATVSLFDNPDIRATAQIRMGTIEPHRTCIDVGGTEQFIFADAENNPLSEVSWQLSGPGELTSNGFYMAKEGDRGTATVTALRATDGVEIGRTEFSVGCTCSWNLQFDGLETEGSSLGYSEVSLMGVEQFNILLLDGSASVPSLTGQGRLLNPDTISTTIQDGERTYMSGLPVSVNLGSILDTPNCVTPKTIREDWAVEGGRWLVGQISGEVASAEELTSGCVRMVKPYVFWFRIDLGGQKSLKTALENLGGDTAPVSLIKDLLKGEAAHTSLVGQCFPSN</sequence>